<accession>A0A317T1X1</accession>
<proteinExistence type="inferred from homology"/>
<dbReference type="OrthoDB" id="5393606at2759"/>
<comment type="subcellular location">
    <subcellularLocation>
        <location evidence="1">Membrane</location>
        <topology evidence="1">Multi-pass membrane protein</topology>
    </subcellularLocation>
</comment>
<evidence type="ECO:0000256" key="5">
    <source>
        <dbReference type="ARBA" id="ARBA00038359"/>
    </source>
</evidence>
<feature type="domain" description="Rhodopsin" evidence="7">
    <location>
        <begin position="15"/>
        <end position="254"/>
    </location>
</feature>
<keyword evidence="9" id="KW-1185">Reference proteome</keyword>
<reference evidence="8 9" key="1">
    <citation type="submission" date="2018-03" db="EMBL/GenBank/DDBJ databases">
        <title>Genomes of Pezizomycetes fungi and the evolution of truffles.</title>
        <authorList>
            <person name="Murat C."/>
            <person name="Payen T."/>
            <person name="Noel B."/>
            <person name="Kuo A."/>
            <person name="Martin F.M."/>
        </authorList>
    </citation>
    <scope>NUCLEOTIDE SEQUENCE [LARGE SCALE GENOMIC DNA]</scope>
    <source>
        <strain evidence="8">091103-1</strain>
    </source>
</reference>
<feature type="non-terminal residue" evidence="8">
    <location>
        <position position="1"/>
    </location>
</feature>
<name>A0A317T1X1_9PEZI</name>
<dbReference type="AlphaFoldDB" id="A0A317T1X1"/>
<feature type="transmembrane region" description="Helical" evidence="6">
    <location>
        <begin position="110"/>
        <end position="133"/>
    </location>
</feature>
<sequence length="260" mass="29107">VEIALISITAIVVTIRIYSRGWLNRSLGMDDLLMVIATAFAIALTVITMVHLNHGWGISIYEQNPEWFGPSRKLSWSCQLCFLIRATLSKISILVFYARIFETTNKKFRNLVYLGIFLVSSIGVAFIFGVIFQCRPLLAYWDPTLEGKCLHTRIPYLVSGALNTFTDFYVFLLPIKSVWGLQLPRRQKIGLLVVFAGGLVVCIAGAVRIAFLAAVFNLSSDYTWTGTDLWIITVAELDLGIICASVPALKAFLARFFPRL</sequence>
<dbReference type="PANTHER" id="PTHR33048">
    <property type="entry name" value="PTH11-LIKE INTEGRAL MEMBRANE PROTEIN (AFU_ORTHOLOGUE AFUA_5G11245)"/>
    <property type="match status" value="1"/>
</dbReference>
<dbReference type="STRING" id="42249.A0A317T1X1"/>
<protein>
    <recommendedName>
        <fullName evidence="7">Rhodopsin domain-containing protein</fullName>
    </recommendedName>
</protein>
<dbReference type="GO" id="GO:0016020">
    <property type="term" value="C:membrane"/>
    <property type="evidence" value="ECO:0007669"/>
    <property type="project" value="UniProtKB-SubCell"/>
</dbReference>
<feature type="non-terminal residue" evidence="8">
    <location>
        <position position="260"/>
    </location>
</feature>
<keyword evidence="2 6" id="KW-0812">Transmembrane</keyword>
<keyword evidence="3 6" id="KW-1133">Transmembrane helix</keyword>
<dbReference type="EMBL" id="PYWC01000001">
    <property type="protein sequence ID" value="PWW80688.1"/>
    <property type="molecule type" value="Genomic_DNA"/>
</dbReference>
<evidence type="ECO:0000256" key="4">
    <source>
        <dbReference type="ARBA" id="ARBA00023136"/>
    </source>
</evidence>
<comment type="similarity">
    <text evidence="5">Belongs to the SAT4 family.</text>
</comment>
<evidence type="ECO:0000256" key="1">
    <source>
        <dbReference type="ARBA" id="ARBA00004141"/>
    </source>
</evidence>
<dbReference type="InterPro" id="IPR052337">
    <property type="entry name" value="SAT4-like"/>
</dbReference>
<dbReference type="PANTHER" id="PTHR33048:SF129">
    <property type="entry name" value="INTEGRAL MEMBRANE PROTEIN-RELATED"/>
    <property type="match status" value="1"/>
</dbReference>
<evidence type="ECO:0000313" key="9">
    <source>
        <dbReference type="Proteomes" id="UP000246991"/>
    </source>
</evidence>
<gene>
    <name evidence="8" type="ORF">C7212DRAFT_32834</name>
</gene>
<feature type="transmembrane region" description="Helical" evidence="6">
    <location>
        <begin position="229"/>
        <end position="253"/>
    </location>
</feature>
<evidence type="ECO:0000256" key="3">
    <source>
        <dbReference type="ARBA" id="ARBA00022989"/>
    </source>
</evidence>
<evidence type="ECO:0000256" key="2">
    <source>
        <dbReference type="ARBA" id="ARBA00022692"/>
    </source>
</evidence>
<feature type="transmembrane region" description="Helical" evidence="6">
    <location>
        <begin position="32"/>
        <end position="54"/>
    </location>
</feature>
<dbReference type="Proteomes" id="UP000246991">
    <property type="component" value="Unassembled WGS sequence"/>
</dbReference>
<feature type="transmembrane region" description="Helical" evidence="6">
    <location>
        <begin position="74"/>
        <end position="98"/>
    </location>
</feature>
<keyword evidence="4 6" id="KW-0472">Membrane</keyword>
<feature type="transmembrane region" description="Helical" evidence="6">
    <location>
        <begin position="192"/>
        <end position="217"/>
    </location>
</feature>
<evidence type="ECO:0000259" key="7">
    <source>
        <dbReference type="Pfam" id="PF20684"/>
    </source>
</evidence>
<evidence type="ECO:0000313" key="8">
    <source>
        <dbReference type="EMBL" id="PWW80688.1"/>
    </source>
</evidence>
<comment type="caution">
    <text evidence="8">The sequence shown here is derived from an EMBL/GenBank/DDBJ whole genome shotgun (WGS) entry which is preliminary data.</text>
</comment>
<evidence type="ECO:0000256" key="6">
    <source>
        <dbReference type="SAM" id="Phobius"/>
    </source>
</evidence>
<dbReference type="Pfam" id="PF20684">
    <property type="entry name" value="Fung_rhodopsin"/>
    <property type="match status" value="1"/>
</dbReference>
<organism evidence="8 9">
    <name type="scientific">Tuber magnatum</name>
    <name type="common">white Piedmont truffle</name>
    <dbReference type="NCBI Taxonomy" id="42249"/>
    <lineage>
        <taxon>Eukaryota</taxon>
        <taxon>Fungi</taxon>
        <taxon>Dikarya</taxon>
        <taxon>Ascomycota</taxon>
        <taxon>Pezizomycotina</taxon>
        <taxon>Pezizomycetes</taxon>
        <taxon>Pezizales</taxon>
        <taxon>Tuberaceae</taxon>
        <taxon>Tuber</taxon>
    </lineage>
</organism>
<feature type="transmembrane region" description="Helical" evidence="6">
    <location>
        <begin position="153"/>
        <end position="172"/>
    </location>
</feature>
<dbReference type="InterPro" id="IPR049326">
    <property type="entry name" value="Rhodopsin_dom_fungi"/>
</dbReference>